<keyword evidence="2" id="KW-1185">Reference proteome</keyword>
<dbReference type="AlphaFoldDB" id="A0AAE9Y4R2"/>
<proteinExistence type="predicted"/>
<dbReference type="Proteomes" id="UP001216390">
    <property type="component" value="Chromosome"/>
</dbReference>
<dbReference type="KEGG" id="ima:PO878_11465"/>
<name>A0AAE9Y4R2_9ACTN</name>
<evidence type="ECO:0000313" key="2">
    <source>
        <dbReference type="Proteomes" id="UP001216390"/>
    </source>
</evidence>
<dbReference type="RefSeq" id="WP_272734641.1">
    <property type="nucleotide sequence ID" value="NZ_CP116942.1"/>
</dbReference>
<gene>
    <name evidence="1" type="ORF">PO878_11465</name>
</gene>
<reference evidence="1" key="1">
    <citation type="submission" date="2023-01" db="EMBL/GenBank/DDBJ databases">
        <title>The diversity of Class Acidimicrobiia in South China Sea sediment environments and the proposal of Iamia marina sp. nov., a novel species of the genus Iamia.</title>
        <authorList>
            <person name="He Y."/>
            <person name="Tian X."/>
        </authorList>
    </citation>
    <scope>NUCLEOTIDE SEQUENCE</scope>
    <source>
        <strain evidence="1">DSM 19957</strain>
    </source>
</reference>
<accession>A0AAE9Y4R2</accession>
<protein>
    <submittedName>
        <fullName evidence="1">Uncharacterized protein</fullName>
    </submittedName>
</protein>
<evidence type="ECO:0000313" key="1">
    <source>
        <dbReference type="EMBL" id="WCO65116.1"/>
    </source>
</evidence>
<dbReference type="EMBL" id="CP116942">
    <property type="protein sequence ID" value="WCO65116.1"/>
    <property type="molecule type" value="Genomic_DNA"/>
</dbReference>
<organism evidence="1 2">
    <name type="scientific">Iamia majanohamensis</name>
    <dbReference type="NCBI Taxonomy" id="467976"/>
    <lineage>
        <taxon>Bacteria</taxon>
        <taxon>Bacillati</taxon>
        <taxon>Actinomycetota</taxon>
        <taxon>Acidimicrobiia</taxon>
        <taxon>Acidimicrobiales</taxon>
        <taxon>Iamiaceae</taxon>
        <taxon>Iamia</taxon>
    </lineage>
</organism>
<sequence>MAVFLATARLLMLDPEVRVSVVRVVDVETDWTPDPEADAIACWNTA</sequence>